<dbReference type="InterPro" id="IPR000917">
    <property type="entry name" value="Sulfatase_N"/>
</dbReference>
<keyword evidence="4" id="KW-0106">Calcium</keyword>
<protein>
    <submittedName>
        <fullName evidence="8">Arylsulfatase J-like</fullName>
    </submittedName>
</protein>
<dbReference type="Pfam" id="PF00884">
    <property type="entry name" value="Sulfatase"/>
    <property type="match status" value="1"/>
</dbReference>
<keyword evidence="3" id="KW-0479">Metal-binding</keyword>
<organism evidence="7 8">
    <name type="scientific">Saccoglossus kowalevskii</name>
    <name type="common">Acorn worm</name>
    <dbReference type="NCBI Taxonomy" id="10224"/>
    <lineage>
        <taxon>Eukaryota</taxon>
        <taxon>Metazoa</taxon>
        <taxon>Hemichordata</taxon>
        <taxon>Enteropneusta</taxon>
        <taxon>Harrimaniidae</taxon>
        <taxon>Saccoglossus</taxon>
    </lineage>
</organism>
<sequence length="193" mass="21471">MASCVDETIANIIKALDNKGMLKNTVNVFTTDNGAGRYGSNWPLRGGKKSHWEGGVRAVGFVYSDLLPMVGKELSARGDVLIGLDPTEKAGKKYRTGPFKDDKFDITIYAAIKMSKWKLLAGNNGPRNSWNMADPVGGQTRDLDFDETRMVRLYDLVDDPSERTDVSEEKQEIVHKMLAKLDEYAKKAVPPQM</sequence>
<dbReference type="GeneID" id="102806672"/>
<comment type="similarity">
    <text evidence="2">Belongs to the sulfatase family.</text>
</comment>
<dbReference type="PANTHER" id="PTHR10342:SF273">
    <property type="entry name" value="RE14504P"/>
    <property type="match status" value="1"/>
</dbReference>
<reference evidence="8" key="1">
    <citation type="submission" date="2025-08" db="UniProtKB">
        <authorList>
            <consortium name="RefSeq"/>
        </authorList>
    </citation>
    <scope>IDENTIFICATION</scope>
    <source>
        <tissue evidence="8">Testes</tissue>
    </source>
</reference>
<gene>
    <name evidence="8" type="primary">LOC102806672</name>
</gene>
<evidence type="ECO:0000313" key="7">
    <source>
        <dbReference type="Proteomes" id="UP000694865"/>
    </source>
</evidence>
<evidence type="ECO:0000256" key="5">
    <source>
        <dbReference type="ARBA" id="ARBA00023180"/>
    </source>
</evidence>
<dbReference type="SUPFAM" id="SSF53649">
    <property type="entry name" value="Alkaline phosphatase-like"/>
    <property type="match status" value="1"/>
</dbReference>
<evidence type="ECO:0000256" key="4">
    <source>
        <dbReference type="ARBA" id="ARBA00022837"/>
    </source>
</evidence>
<evidence type="ECO:0000256" key="2">
    <source>
        <dbReference type="ARBA" id="ARBA00008779"/>
    </source>
</evidence>
<dbReference type="Gene3D" id="3.30.1120.10">
    <property type="match status" value="1"/>
</dbReference>
<evidence type="ECO:0000313" key="8">
    <source>
        <dbReference type="RefSeq" id="XP_006819322.1"/>
    </source>
</evidence>
<dbReference type="RefSeq" id="XP_006819322.1">
    <property type="nucleotide sequence ID" value="XM_006819259.1"/>
</dbReference>
<keyword evidence="5" id="KW-0325">Glycoprotein</keyword>
<proteinExistence type="inferred from homology"/>
<keyword evidence="7" id="KW-1185">Reference proteome</keyword>
<evidence type="ECO:0000256" key="3">
    <source>
        <dbReference type="ARBA" id="ARBA00022723"/>
    </source>
</evidence>
<dbReference type="Proteomes" id="UP000694865">
    <property type="component" value="Unplaced"/>
</dbReference>
<comment type="cofactor">
    <cofactor evidence="1">
        <name>Ca(2+)</name>
        <dbReference type="ChEBI" id="CHEBI:29108"/>
    </cofactor>
</comment>
<accession>A0ABM0MH31</accession>
<feature type="domain" description="Sulfatase N-terminal" evidence="6">
    <location>
        <begin position="3"/>
        <end position="64"/>
    </location>
</feature>
<dbReference type="PANTHER" id="PTHR10342">
    <property type="entry name" value="ARYLSULFATASE"/>
    <property type="match status" value="1"/>
</dbReference>
<dbReference type="Gene3D" id="3.40.720.10">
    <property type="entry name" value="Alkaline Phosphatase, subunit A"/>
    <property type="match status" value="1"/>
</dbReference>
<evidence type="ECO:0000256" key="1">
    <source>
        <dbReference type="ARBA" id="ARBA00001913"/>
    </source>
</evidence>
<dbReference type="InterPro" id="IPR017850">
    <property type="entry name" value="Alkaline_phosphatase_core_sf"/>
</dbReference>
<dbReference type="InterPro" id="IPR047115">
    <property type="entry name" value="ARSB"/>
</dbReference>
<name>A0ABM0MH31_SACKO</name>
<evidence type="ECO:0000259" key="6">
    <source>
        <dbReference type="Pfam" id="PF00884"/>
    </source>
</evidence>